<reference evidence="17" key="1">
    <citation type="journal article" date="2014" name="Nat. Commun.">
        <title>Genome sequence of mungbean and insights into evolution within Vigna species.</title>
        <authorList>
            <person name="Kang Y.J."/>
            <person name="Kim S.K."/>
            <person name="Kim M.Y."/>
            <person name="Lestari P."/>
            <person name="Kim K.H."/>
            <person name="Ha B.K."/>
            <person name="Jun T.H."/>
            <person name="Hwang W.J."/>
            <person name="Lee T."/>
            <person name="Lee J."/>
            <person name="Shim S."/>
            <person name="Yoon M.Y."/>
            <person name="Jang Y.E."/>
            <person name="Han K.S."/>
            <person name="Taeprayoon P."/>
            <person name="Yoon N."/>
            <person name="Somta P."/>
            <person name="Tanya P."/>
            <person name="Kim K.S."/>
            <person name="Gwag J.G."/>
            <person name="Moon J.K."/>
            <person name="Lee Y.H."/>
            <person name="Park B.S."/>
            <person name="Bombarely A."/>
            <person name="Doyle J.J."/>
            <person name="Jackson S.A."/>
            <person name="Schafleitner R."/>
            <person name="Srinives P."/>
            <person name="Varshney R.K."/>
            <person name="Lee S.H."/>
        </authorList>
    </citation>
    <scope>NUCLEOTIDE SEQUENCE [LARGE SCALE GENOMIC DNA]</scope>
    <source>
        <strain evidence="17">cv. VC1973A</strain>
    </source>
</reference>
<dbReference type="Pfam" id="PF13639">
    <property type="entry name" value="zf-RING_2"/>
    <property type="match status" value="1"/>
</dbReference>
<evidence type="ECO:0000256" key="10">
    <source>
        <dbReference type="ARBA" id="ARBA00022833"/>
    </source>
</evidence>
<feature type="transmembrane region" description="Helical" evidence="15">
    <location>
        <begin position="146"/>
        <end position="167"/>
    </location>
</feature>
<dbReference type="Gene3D" id="3.30.40.10">
    <property type="entry name" value="Zinc/RING finger domain, C3HC4 (zinc finger)"/>
    <property type="match status" value="1"/>
</dbReference>
<keyword evidence="12 15" id="KW-0472">Membrane</keyword>
<keyword evidence="17" id="KW-1185">Reference proteome</keyword>
<accession>A0A1S3UB27</accession>
<evidence type="ECO:0000256" key="9">
    <source>
        <dbReference type="ARBA" id="ARBA00022786"/>
    </source>
</evidence>
<evidence type="ECO:0000256" key="14">
    <source>
        <dbReference type="PROSITE-ProRule" id="PRU00175"/>
    </source>
</evidence>
<dbReference type="STRING" id="3916.A0A1S3UB27"/>
<name>A0A1S3UB27_VIGRR</name>
<keyword evidence="6 15" id="KW-0812">Transmembrane</keyword>
<gene>
    <name evidence="18" type="primary">LOC106763553</name>
</gene>
<keyword evidence="10" id="KW-0862">Zinc</keyword>
<evidence type="ECO:0000256" key="15">
    <source>
        <dbReference type="SAM" id="Phobius"/>
    </source>
</evidence>
<evidence type="ECO:0000256" key="5">
    <source>
        <dbReference type="ARBA" id="ARBA00022679"/>
    </source>
</evidence>
<comment type="similarity">
    <text evidence="13">Belongs to the RING-type zinc finger family. ATL subfamily.</text>
</comment>
<dbReference type="InterPro" id="IPR001841">
    <property type="entry name" value="Znf_RING"/>
</dbReference>
<dbReference type="GeneID" id="106763553"/>
<dbReference type="GO" id="GO:0016020">
    <property type="term" value="C:membrane"/>
    <property type="evidence" value="ECO:0007669"/>
    <property type="project" value="UniProtKB-SubCell"/>
</dbReference>
<comment type="pathway">
    <text evidence="3">Protein modification; protein ubiquitination.</text>
</comment>
<dbReference type="AlphaFoldDB" id="A0A1S3UB27"/>
<dbReference type="InterPro" id="IPR053238">
    <property type="entry name" value="RING-H2_zinc_finger"/>
</dbReference>
<evidence type="ECO:0000313" key="17">
    <source>
        <dbReference type="Proteomes" id="UP000087766"/>
    </source>
</evidence>
<dbReference type="Proteomes" id="UP000087766">
    <property type="component" value="Chromosome 1"/>
</dbReference>
<dbReference type="KEGG" id="vra:106763553"/>
<evidence type="ECO:0000256" key="11">
    <source>
        <dbReference type="ARBA" id="ARBA00022989"/>
    </source>
</evidence>
<dbReference type="RefSeq" id="XP_014503233.1">
    <property type="nucleotide sequence ID" value="XM_014647747.2"/>
</dbReference>
<dbReference type="GO" id="GO:0061630">
    <property type="term" value="F:ubiquitin protein ligase activity"/>
    <property type="evidence" value="ECO:0007669"/>
    <property type="project" value="UniProtKB-EC"/>
</dbReference>
<comment type="subcellular location">
    <subcellularLocation>
        <location evidence="2">Membrane</location>
        <topology evidence="2">Single-pass membrane protein</topology>
    </subcellularLocation>
</comment>
<dbReference type="EC" id="2.3.2.27" evidence="4"/>
<dbReference type="GO" id="GO:0008270">
    <property type="term" value="F:zinc ion binding"/>
    <property type="evidence" value="ECO:0007669"/>
    <property type="project" value="UniProtKB-KW"/>
</dbReference>
<evidence type="ECO:0000259" key="16">
    <source>
        <dbReference type="PROSITE" id="PS50089"/>
    </source>
</evidence>
<dbReference type="OrthoDB" id="8062037at2759"/>
<evidence type="ECO:0000256" key="7">
    <source>
        <dbReference type="ARBA" id="ARBA00022723"/>
    </source>
</evidence>
<keyword evidence="8 14" id="KW-0863">Zinc-finger</keyword>
<dbReference type="PANTHER" id="PTHR14155:SF611">
    <property type="entry name" value="ZINC FINGER, C3HC4 TYPE (RING FINGER) PROTEIN"/>
    <property type="match status" value="1"/>
</dbReference>
<keyword evidence="7" id="KW-0479">Metal-binding</keyword>
<keyword evidence="11 15" id="KW-1133">Transmembrane helix</keyword>
<protein>
    <recommendedName>
        <fullName evidence="4">RING-type E3 ubiquitin transferase</fullName>
        <ecNumber evidence="4">2.3.2.27</ecNumber>
    </recommendedName>
</protein>
<comment type="catalytic activity">
    <reaction evidence="1">
        <text>S-ubiquitinyl-[E2 ubiquitin-conjugating enzyme]-L-cysteine + [acceptor protein]-L-lysine = [E2 ubiquitin-conjugating enzyme]-L-cysteine + N(6)-ubiquitinyl-[acceptor protein]-L-lysine.</text>
        <dbReference type="EC" id="2.3.2.27"/>
    </reaction>
</comment>
<evidence type="ECO:0000256" key="13">
    <source>
        <dbReference type="ARBA" id="ARBA00024209"/>
    </source>
</evidence>
<proteinExistence type="inferred from homology"/>
<dbReference type="FunFam" id="3.30.40.10:FF:000187">
    <property type="entry name" value="E3 ubiquitin-protein ligase ATL6"/>
    <property type="match status" value="1"/>
</dbReference>
<dbReference type="CDD" id="cd16461">
    <property type="entry name" value="RING-H2_EL5-like"/>
    <property type="match status" value="1"/>
</dbReference>
<dbReference type="SUPFAM" id="SSF57850">
    <property type="entry name" value="RING/U-box"/>
    <property type="match status" value="1"/>
</dbReference>
<dbReference type="PROSITE" id="PS50089">
    <property type="entry name" value="ZF_RING_2"/>
    <property type="match status" value="1"/>
</dbReference>
<dbReference type="SMART" id="SM00184">
    <property type="entry name" value="RING"/>
    <property type="match status" value="1"/>
</dbReference>
<keyword evidence="5" id="KW-0808">Transferase</keyword>
<sequence>MLTVPLHFLSTNTTQTQTLLLQATQTSNLTSLFDFIHFLPSPSMPTNSHPQNTHCYKQFPIFFPFLSQYNPPNHTSQLPTFTKLILLFTNSKSHTQMPQSSKFHIFQNTLFTFFSLSLLHASTAQAQSSMEPVPTYITHHSWEPSVAITVGAIIFALLVMGILSIYLRRCAESRIIITTQTTTTTVPCSCAQGINRELLNTFPTLFYSNIKDLKKGEETLECAVCLTDFSDKDALRLLPKCNHVFHPHCIDSWLASHVTCPVCRANLSQDSCQVAITVPTLHDEEVSGSEETVAESNQNTNTNHAVNQVCVGSPALSDDTTKTVCVSEEQSSSPDVVPDLETNSNSVTGDGVVVVAERNFSRSNSTGHSLVGVERYTLRLPEDVRRYILVNHGRSVQRSASVKGTCWSDSEESYAGKRVEKRWMICTPPFVASHG</sequence>
<organism evidence="17 18">
    <name type="scientific">Vigna radiata var. radiata</name>
    <name type="common">Mung bean</name>
    <name type="synonym">Phaseolus aureus</name>
    <dbReference type="NCBI Taxonomy" id="3916"/>
    <lineage>
        <taxon>Eukaryota</taxon>
        <taxon>Viridiplantae</taxon>
        <taxon>Streptophyta</taxon>
        <taxon>Embryophyta</taxon>
        <taxon>Tracheophyta</taxon>
        <taxon>Spermatophyta</taxon>
        <taxon>Magnoliopsida</taxon>
        <taxon>eudicotyledons</taxon>
        <taxon>Gunneridae</taxon>
        <taxon>Pentapetalae</taxon>
        <taxon>rosids</taxon>
        <taxon>fabids</taxon>
        <taxon>Fabales</taxon>
        <taxon>Fabaceae</taxon>
        <taxon>Papilionoideae</taxon>
        <taxon>50 kb inversion clade</taxon>
        <taxon>NPAAA clade</taxon>
        <taxon>indigoferoid/millettioid clade</taxon>
        <taxon>Phaseoleae</taxon>
        <taxon>Vigna</taxon>
    </lineage>
</organism>
<evidence type="ECO:0000256" key="8">
    <source>
        <dbReference type="ARBA" id="ARBA00022771"/>
    </source>
</evidence>
<dbReference type="InterPro" id="IPR013083">
    <property type="entry name" value="Znf_RING/FYVE/PHD"/>
</dbReference>
<evidence type="ECO:0000256" key="12">
    <source>
        <dbReference type="ARBA" id="ARBA00023136"/>
    </source>
</evidence>
<feature type="domain" description="RING-type" evidence="16">
    <location>
        <begin position="222"/>
        <end position="264"/>
    </location>
</feature>
<evidence type="ECO:0000256" key="3">
    <source>
        <dbReference type="ARBA" id="ARBA00004906"/>
    </source>
</evidence>
<evidence type="ECO:0000256" key="6">
    <source>
        <dbReference type="ARBA" id="ARBA00022692"/>
    </source>
</evidence>
<reference evidence="18" key="2">
    <citation type="submission" date="2025-08" db="UniProtKB">
        <authorList>
            <consortium name="RefSeq"/>
        </authorList>
    </citation>
    <scope>IDENTIFICATION</scope>
    <source>
        <tissue evidence="18">Leaf</tissue>
    </source>
</reference>
<evidence type="ECO:0000256" key="4">
    <source>
        <dbReference type="ARBA" id="ARBA00012483"/>
    </source>
</evidence>
<evidence type="ECO:0000256" key="1">
    <source>
        <dbReference type="ARBA" id="ARBA00000900"/>
    </source>
</evidence>
<evidence type="ECO:0000256" key="2">
    <source>
        <dbReference type="ARBA" id="ARBA00004167"/>
    </source>
</evidence>
<evidence type="ECO:0000313" key="18">
    <source>
        <dbReference type="RefSeq" id="XP_014503233.1"/>
    </source>
</evidence>
<keyword evidence="9" id="KW-0833">Ubl conjugation pathway</keyword>
<dbReference type="PANTHER" id="PTHR14155">
    <property type="entry name" value="RING FINGER DOMAIN-CONTAINING"/>
    <property type="match status" value="1"/>
</dbReference>